<keyword evidence="2 3" id="KW-0802">TPR repeat</keyword>
<dbReference type="Pfam" id="PF07719">
    <property type="entry name" value="TPR_2"/>
    <property type="match status" value="1"/>
</dbReference>
<gene>
    <name evidence="4" type="ORF">GT409_01945</name>
</gene>
<protein>
    <submittedName>
        <fullName evidence="4">Tetratricopeptide repeat protein</fullName>
    </submittedName>
</protein>
<dbReference type="Pfam" id="PF08238">
    <property type="entry name" value="Sel1"/>
    <property type="match status" value="4"/>
</dbReference>
<dbReference type="RefSeq" id="WP_160626418.1">
    <property type="nucleotide sequence ID" value="NZ_CP047593.1"/>
</dbReference>
<evidence type="ECO:0000256" key="3">
    <source>
        <dbReference type="PROSITE-ProRule" id="PRU00339"/>
    </source>
</evidence>
<dbReference type="AlphaFoldDB" id="A0A6P1MAX1"/>
<dbReference type="KEGG" id="taer:GT409_01945"/>
<dbReference type="SMART" id="SM00671">
    <property type="entry name" value="SEL1"/>
    <property type="match status" value="4"/>
</dbReference>
<proteinExistence type="predicted"/>
<dbReference type="InterPro" id="IPR052748">
    <property type="entry name" value="ISR_Activator"/>
</dbReference>
<reference evidence="4 5" key="1">
    <citation type="submission" date="2020-01" db="EMBL/GenBank/DDBJ databases">
        <title>Ponticoccus aerotolerans gen. nov., sp. nov., an anaerobic bacterium and proposal of Ponticoccusceae fam. nov., Ponticoccusles ord. nov. and Ponticoccuse classis nov. in the phylum Kiritimatiellaeota.</title>
        <authorList>
            <person name="Zhou L.Y."/>
            <person name="Du Z.J."/>
        </authorList>
    </citation>
    <scope>NUCLEOTIDE SEQUENCE [LARGE SCALE GENOMIC DNA]</scope>
    <source>
        <strain evidence="4 5">S-5007</strain>
    </source>
</reference>
<dbReference type="PANTHER" id="PTHR45011">
    <property type="entry name" value="DAP3-BINDING CELL DEATH ENHANCER 1"/>
    <property type="match status" value="1"/>
</dbReference>
<evidence type="ECO:0000256" key="1">
    <source>
        <dbReference type="ARBA" id="ARBA00022737"/>
    </source>
</evidence>
<feature type="repeat" description="TPR" evidence="3">
    <location>
        <begin position="217"/>
        <end position="250"/>
    </location>
</feature>
<dbReference type="InterPro" id="IPR013105">
    <property type="entry name" value="TPR_2"/>
</dbReference>
<dbReference type="InterPro" id="IPR019734">
    <property type="entry name" value="TPR_rpt"/>
</dbReference>
<keyword evidence="1" id="KW-0677">Repeat</keyword>
<evidence type="ECO:0000256" key="2">
    <source>
        <dbReference type="ARBA" id="ARBA00022803"/>
    </source>
</evidence>
<evidence type="ECO:0000313" key="4">
    <source>
        <dbReference type="EMBL" id="QHI68265.1"/>
    </source>
</evidence>
<keyword evidence="5" id="KW-1185">Reference proteome</keyword>
<dbReference type="Pfam" id="PF13181">
    <property type="entry name" value="TPR_8"/>
    <property type="match status" value="1"/>
</dbReference>
<name>A0A6P1MAX1_9BACT</name>
<dbReference type="SUPFAM" id="SSF81901">
    <property type="entry name" value="HCP-like"/>
    <property type="match status" value="1"/>
</dbReference>
<dbReference type="Proteomes" id="UP000464954">
    <property type="component" value="Chromosome"/>
</dbReference>
<dbReference type="SMART" id="SM00028">
    <property type="entry name" value="TPR"/>
    <property type="match status" value="2"/>
</dbReference>
<dbReference type="Gene3D" id="1.25.40.10">
    <property type="entry name" value="Tetratricopeptide repeat domain"/>
    <property type="match status" value="2"/>
</dbReference>
<dbReference type="SUPFAM" id="SSF48452">
    <property type="entry name" value="TPR-like"/>
    <property type="match status" value="1"/>
</dbReference>
<accession>A0A6P1MAX1</accession>
<evidence type="ECO:0000313" key="5">
    <source>
        <dbReference type="Proteomes" id="UP000464954"/>
    </source>
</evidence>
<dbReference type="PANTHER" id="PTHR45011:SF1">
    <property type="entry name" value="DAP3-BINDING CELL DEATH ENHANCER 1"/>
    <property type="match status" value="1"/>
</dbReference>
<dbReference type="EMBL" id="CP047593">
    <property type="protein sequence ID" value="QHI68265.1"/>
    <property type="molecule type" value="Genomic_DNA"/>
</dbReference>
<dbReference type="PROSITE" id="PS50005">
    <property type="entry name" value="TPR"/>
    <property type="match status" value="1"/>
</dbReference>
<dbReference type="InterPro" id="IPR011990">
    <property type="entry name" value="TPR-like_helical_dom_sf"/>
</dbReference>
<sequence>MAKQYMFYSAEEALDKAFSLLDEGNQMEAEEVVGWTAYRDVENSELLFAEAVMGRSRWNKRLASKCFHFLLQNAPAGSVISEASDLALQLDQEVVPDGSLARLIQLSDENSDNVYLLWLSAIQCRAQKEGEPGKQRYEKLLSRFTVASVMVHHTYANILTEYLDEYDEAIKHRKIAVEMSPTGWTYQGLANTLKKMKRYEDSCAAWEKCIEQDPDDSDYWRQWANTLYEMKQYEEALEKYEKSAALDPAYRYTYYRIGRCKRRLKQYDERMLSAFRTSADMGYAASMYEVASCYEHGRGCGANAVMAVAWYRKSWEHDYDPGRRALARCLQRGAGGETNTVEAARLFRIGADTGTKYDQTEMGRCCAFGLGAPQDWSEAARYLQLAADQGEVLAKHMLAQCYARGLGVEKDEREANRLFEDAVEHRSNRPGMMLVYSLFLVNCDSPELRDQERALAFLNNALDIKYNGVYCCVLPRKDVDSPKTAVVDLADELLEYWEKDLSDGEDRVQLIERLGEFKEKTMGQLL</sequence>
<dbReference type="InterPro" id="IPR006597">
    <property type="entry name" value="Sel1-like"/>
</dbReference>
<organism evidence="4 5">
    <name type="scientific">Tichowtungia aerotolerans</name>
    <dbReference type="NCBI Taxonomy" id="2697043"/>
    <lineage>
        <taxon>Bacteria</taxon>
        <taxon>Pseudomonadati</taxon>
        <taxon>Kiritimatiellota</taxon>
        <taxon>Tichowtungiia</taxon>
        <taxon>Tichowtungiales</taxon>
        <taxon>Tichowtungiaceae</taxon>
        <taxon>Tichowtungia</taxon>
    </lineage>
</organism>